<dbReference type="InterPro" id="IPR020904">
    <property type="entry name" value="Sc_DH/Rdtase_CS"/>
</dbReference>
<dbReference type="Pfam" id="PF13561">
    <property type="entry name" value="adh_short_C2"/>
    <property type="match status" value="1"/>
</dbReference>
<dbReference type="PANTHER" id="PTHR42760:SF133">
    <property type="entry name" value="3-OXOACYL-[ACYL-CARRIER-PROTEIN] REDUCTASE"/>
    <property type="match status" value="1"/>
</dbReference>
<evidence type="ECO:0000313" key="4">
    <source>
        <dbReference type="Proteomes" id="UP001528672"/>
    </source>
</evidence>
<dbReference type="PROSITE" id="PS00061">
    <property type="entry name" value="ADH_SHORT"/>
    <property type="match status" value="1"/>
</dbReference>
<organism evidence="3 4">
    <name type="scientific">Curvibacter microcysteis</name>
    <dbReference type="NCBI Taxonomy" id="3026419"/>
    <lineage>
        <taxon>Bacteria</taxon>
        <taxon>Pseudomonadati</taxon>
        <taxon>Pseudomonadota</taxon>
        <taxon>Betaproteobacteria</taxon>
        <taxon>Burkholderiales</taxon>
        <taxon>Comamonadaceae</taxon>
        <taxon>Curvibacter</taxon>
    </lineage>
</organism>
<dbReference type="PRINTS" id="PR00081">
    <property type="entry name" value="GDHRDH"/>
</dbReference>
<gene>
    <name evidence="3" type="ORF">PSQ39_01180</name>
</gene>
<protein>
    <submittedName>
        <fullName evidence="3">SDR family NAD(P)-dependent oxidoreductase</fullName>
    </submittedName>
</protein>
<reference evidence="3 4" key="1">
    <citation type="submission" date="2023-02" db="EMBL/GenBank/DDBJ databases">
        <title>Bacterial whole genome sequence for Curvibacter sp. HBC28.</title>
        <authorList>
            <person name="Le V."/>
            <person name="Ko S.-R."/>
            <person name="Ahn C.-Y."/>
            <person name="Oh H.-M."/>
        </authorList>
    </citation>
    <scope>NUCLEOTIDE SEQUENCE [LARGE SCALE GENOMIC DNA]</scope>
    <source>
        <strain evidence="3 4">HBC28</strain>
    </source>
</reference>
<dbReference type="PRINTS" id="PR00080">
    <property type="entry name" value="SDRFAMILY"/>
</dbReference>
<evidence type="ECO:0000256" key="2">
    <source>
        <dbReference type="ARBA" id="ARBA00023002"/>
    </source>
</evidence>
<sequence length="248" mass="25643">MAERQNALVTGAAHGLGLFIAQALHAAGYRVALSDRDGAAAERAARDLDPSGDSTLGLALDVVSKSAFEDAADALAARWGQLHVAVNNAAVTVTTPVMQITPEEFEEVLRINLRGTFLGCQVFGARMASHGYGRLINIASLAGQNGGTASGAHYASSKAGILTLTKIFARELAASGVTVNAMAPGPLDLPSVRQAVPADKLEKLVSAIPVQRLGDPRFIAAQVVQLASPEADSCTGAAWDVNGGIFMR</sequence>
<dbReference type="Gene3D" id="3.40.50.720">
    <property type="entry name" value="NAD(P)-binding Rossmann-like Domain"/>
    <property type="match status" value="1"/>
</dbReference>
<accession>A0ABT5M9H2</accession>
<keyword evidence="2" id="KW-0560">Oxidoreductase</keyword>
<keyword evidence="4" id="KW-1185">Reference proteome</keyword>
<evidence type="ECO:0000313" key="3">
    <source>
        <dbReference type="EMBL" id="MDD0813233.1"/>
    </source>
</evidence>
<proteinExistence type="inferred from homology"/>
<dbReference type="EMBL" id="JAQSIO010000001">
    <property type="protein sequence ID" value="MDD0813233.1"/>
    <property type="molecule type" value="Genomic_DNA"/>
</dbReference>
<dbReference type="Proteomes" id="UP001528672">
    <property type="component" value="Unassembled WGS sequence"/>
</dbReference>
<dbReference type="InterPro" id="IPR036291">
    <property type="entry name" value="NAD(P)-bd_dom_sf"/>
</dbReference>
<dbReference type="InterPro" id="IPR002347">
    <property type="entry name" value="SDR_fam"/>
</dbReference>
<comment type="similarity">
    <text evidence="1">Belongs to the short-chain dehydrogenases/reductases (SDR) family.</text>
</comment>
<dbReference type="SUPFAM" id="SSF51735">
    <property type="entry name" value="NAD(P)-binding Rossmann-fold domains"/>
    <property type="match status" value="1"/>
</dbReference>
<dbReference type="PANTHER" id="PTHR42760">
    <property type="entry name" value="SHORT-CHAIN DEHYDROGENASES/REDUCTASES FAMILY MEMBER"/>
    <property type="match status" value="1"/>
</dbReference>
<evidence type="ECO:0000256" key="1">
    <source>
        <dbReference type="ARBA" id="ARBA00006484"/>
    </source>
</evidence>
<comment type="caution">
    <text evidence="3">The sequence shown here is derived from an EMBL/GenBank/DDBJ whole genome shotgun (WGS) entry which is preliminary data.</text>
</comment>
<name>A0ABT5M9H2_9BURK</name>
<dbReference type="RefSeq" id="WP_273924763.1">
    <property type="nucleotide sequence ID" value="NZ_JAQSIO010000001.1"/>
</dbReference>